<organism evidence="1 2">
    <name type="scientific">Protopolystoma xenopodis</name>
    <dbReference type="NCBI Taxonomy" id="117903"/>
    <lineage>
        <taxon>Eukaryota</taxon>
        <taxon>Metazoa</taxon>
        <taxon>Spiralia</taxon>
        <taxon>Lophotrochozoa</taxon>
        <taxon>Platyhelminthes</taxon>
        <taxon>Monogenea</taxon>
        <taxon>Polyopisthocotylea</taxon>
        <taxon>Polystomatidea</taxon>
        <taxon>Polystomatidae</taxon>
        <taxon>Protopolystoma</taxon>
    </lineage>
</organism>
<dbReference type="Proteomes" id="UP000784294">
    <property type="component" value="Unassembled WGS sequence"/>
</dbReference>
<sequence length="119" mass="13202">MGHFPAFGPADSQSYDVGHENRLRPDQRINEYSEQVRRLTSFTNSRVCIRTRTRTSTHHLASSNLHVHLHPHTDIIAYVHVRRRSCVCDPLFVSLGPTHLLASGGPIDTGLPWAAGPAG</sequence>
<dbReference type="EMBL" id="CAAALY010065596">
    <property type="protein sequence ID" value="VEL24060.1"/>
    <property type="molecule type" value="Genomic_DNA"/>
</dbReference>
<comment type="caution">
    <text evidence="1">The sequence shown here is derived from an EMBL/GenBank/DDBJ whole genome shotgun (WGS) entry which is preliminary data.</text>
</comment>
<evidence type="ECO:0000313" key="1">
    <source>
        <dbReference type="EMBL" id="VEL24060.1"/>
    </source>
</evidence>
<reference evidence="1" key="1">
    <citation type="submission" date="2018-11" db="EMBL/GenBank/DDBJ databases">
        <authorList>
            <consortium name="Pathogen Informatics"/>
        </authorList>
    </citation>
    <scope>NUCLEOTIDE SEQUENCE</scope>
</reference>
<dbReference type="AlphaFoldDB" id="A0A448WZK4"/>
<keyword evidence="2" id="KW-1185">Reference proteome</keyword>
<name>A0A448WZK4_9PLAT</name>
<evidence type="ECO:0000313" key="2">
    <source>
        <dbReference type="Proteomes" id="UP000784294"/>
    </source>
</evidence>
<accession>A0A448WZK4</accession>
<proteinExistence type="predicted"/>
<protein>
    <submittedName>
        <fullName evidence="1">Uncharacterized protein</fullName>
    </submittedName>
</protein>
<gene>
    <name evidence="1" type="ORF">PXEA_LOCUS17500</name>
</gene>